<dbReference type="AlphaFoldDB" id="A0A9P6TEJ4"/>
<comment type="caution">
    <text evidence="1">The sequence shown here is derived from an EMBL/GenBank/DDBJ whole genome shotgun (WGS) entry which is preliminary data.</text>
</comment>
<proteinExistence type="predicted"/>
<accession>A0A9P6TEJ4</accession>
<organism evidence="1 2">
    <name type="scientific">Cronartium quercuum f. sp. fusiforme G11</name>
    <dbReference type="NCBI Taxonomy" id="708437"/>
    <lineage>
        <taxon>Eukaryota</taxon>
        <taxon>Fungi</taxon>
        <taxon>Dikarya</taxon>
        <taxon>Basidiomycota</taxon>
        <taxon>Pucciniomycotina</taxon>
        <taxon>Pucciniomycetes</taxon>
        <taxon>Pucciniales</taxon>
        <taxon>Coleosporiaceae</taxon>
        <taxon>Cronartium</taxon>
    </lineage>
</organism>
<sequence>MPTSLLTLIIPKHAVSLASPPWETNQVTLTVWHRQQKLLRQPCPSNFCWRCGSCLFKKSTLPSARCTKGTCVCLLMSNHLTNM</sequence>
<keyword evidence="2" id="KW-1185">Reference proteome</keyword>
<protein>
    <submittedName>
        <fullName evidence="1">Uncharacterized protein</fullName>
    </submittedName>
</protein>
<gene>
    <name evidence="1" type="ORF">CROQUDRAFT_371622</name>
</gene>
<name>A0A9P6TEJ4_9BASI</name>
<dbReference type="Proteomes" id="UP000886653">
    <property type="component" value="Unassembled WGS sequence"/>
</dbReference>
<reference evidence="1" key="1">
    <citation type="submission" date="2013-11" db="EMBL/GenBank/DDBJ databases">
        <title>Genome sequence of the fusiform rust pathogen reveals effectors for host alternation and coevolution with pine.</title>
        <authorList>
            <consortium name="DOE Joint Genome Institute"/>
            <person name="Smith K."/>
            <person name="Pendleton A."/>
            <person name="Kubisiak T."/>
            <person name="Anderson C."/>
            <person name="Salamov A."/>
            <person name="Aerts A."/>
            <person name="Riley R."/>
            <person name="Clum A."/>
            <person name="Lindquist E."/>
            <person name="Ence D."/>
            <person name="Campbell M."/>
            <person name="Kronenberg Z."/>
            <person name="Feau N."/>
            <person name="Dhillon B."/>
            <person name="Hamelin R."/>
            <person name="Burleigh J."/>
            <person name="Smith J."/>
            <person name="Yandell M."/>
            <person name="Nelson C."/>
            <person name="Grigoriev I."/>
            <person name="Davis J."/>
        </authorList>
    </citation>
    <scope>NUCLEOTIDE SEQUENCE</scope>
    <source>
        <strain evidence="1">G11</strain>
    </source>
</reference>
<evidence type="ECO:0000313" key="2">
    <source>
        <dbReference type="Proteomes" id="UP000886653"/>
    </source>
</evidence>
<dbReference type="EMBL" id="MU167232">
    <property type="protein sequence ID" value="KAG0148914.1"/>
    <property type="molecule type" value="Genomic_DNA"/>
</dbReference>
<evidence type="ECO:0000313" key="1">
    <source>
        <dbReference type="EMBL" id="KAG0148914.1"/>
    </source>
</evidence>